<dbReference type="Gene3D" id="3.30.2090.10">
    <property type="entry name" value="Multidrug efflux transporter AcrB TolC docking domain, DN and DC subdomains"/>
    <property type="match status" value="3"/>
</dbReference>
<dbReference type="SUPFAM" id="SSF82693">
    <property type="entry name" value="Multidrug efflux transporter AcrB pore domain, PN1, PN2, PC1 and PC2 subdomains"/>
    <property type="match status" value="2"/>
</dbReference>
<dbReference type="InterPro" id="IPR001036">
    <property type="entry name" value="Acrflvin-R"/>
</dbReference>
<evidence type="ECO:0000313" key="5">
    <source>
        <dbReference type="Proteomes" id="UP000606193"/>
    </source>
</evidence>
<dbReference type="Gene3D" id="3.30.70.1440">
    <property type="entry name" value="Multidrug efflux transporter AcrB pore domain"/>
    <property type="match status" value="1"/>
</dbReference>
<feature type="transmembrane region" description="Helical" evidence="3">
    <location>
        <begin position="1180"/>
        <end position="1199"/>
    </location>
</feature>
<sequence>MPKFSVKRPYVILVAVVMVLVLGGVSFSKMTTDLLPNMNMPYMMVITTYPGASPEKVETELTDVIENGVGTVNGVKEVTSTSSENYSMVVLEFEDDTNMDSAMVKVTSAVNQLDLPDNVDNPMVMELSADMMSTMMVSVDYKGKKGYELTQYVQDNIIPELERQDGVASVQASGLVEKSVEVKLNQDKIDDINGKILEKTDSSLKDARKKIDDAQKKLDDGKKKLEEQKESLSEQQTDKSNELAKFSKMMDQAMANKEAYSSQVTSLKASQTALNAELAAYKKNKIEASYDQINASFAAARKSLESGDGYKAIYDQVYQQVLIAAVQNAMDQSGTKTTVTADNVNHLLSQMGNAADEIKKAAAQTAETTTKQQAEKQLESIPADVKDALDHPDKLTAMQDMMKQQGQADAAKNLTKKNLQTMYDIVNTRIPQINTELANLKIKIKTAEAVLAQVEKSIKKAEGKYEQVEAGKITAAAAFGAANAQIASAETTLDNSSKELEKARKSYEKSRKEALKKANLDQLLTQDQLSNILTAENFSMPAGYISEDGTQYLIKVGDEYNNIKELKNTLLTNMKDIGDIRLCDVADVTVIDNSEDNYAKVNGNDAVILSISKSSTAGTSDVSKRCGQKIKELQKEDKNLRIVNLLDQGDYIKIIIKSVLSNLIFGALLAVLVLMLFLKDVRPTVVVAFSIPLSVLFAIVLMYFTNITMNIISLSGLALGVGMLVDNSIVVIENIYRLRNKGVPAARAAVMGANQVAGAIFSSTLTTICVFLPIIFTDGLTRSIMQDMCLTIAYSLSASLVVALTVVPSMSATVLKKENTKKHRFFDAVLNAYEKAARFSLSHKAVVLVGSLVLLIFCVIQVFRMGIVMMPDMASEQMSISATMPKENSTKEDHETADQILDLVSKTKGVDTVGGVMTSGTSMMSTDDKSYTFEVLLDKKYARKNKQIAAELENKLKKLTLDDYTVSASNMDMSSMLGSGLNIEISGKDNDKLIKISEDIMKIVGQQKGFKDITNEQEEGDTEYVVTVDKDEAMKCGLTVAQVYQELASALTTEKDSTKITVEDQQYNVKIVDERDELDTQNLSDYEFETTKMNDKGKEVTKTYKLSKFAKITKGKSVESLSRRNLVNYVSVKADVEDGYNVALLSRKLQKEIDKYDLPSGYTIDMGGETENTNEMVKNMLLMIALAIVFIYLIMVAQFQSLLSPFIVIFTIPLAFTGGLIALLISGQELSMMALMGFLVLSGVVVNNGIVFVDYVNQLRLDGVEKREALIETGVTRMRPILMTALTTILAMSTMVFSHDTGSDMSRGMAIVTIGGLAYATLMTLFVVPALYDIFYRKKEMKRVDLGDEATLRDSDE</sequence>
<dbReference type="PANTHER" id="PTHR32063">
    <property type="match status" value="1"/>
</dbReference>
<accession>A0ABR7MXV9</accession>
<feature type="transmembrane region" description="Helical" evidence="3">
    <location>
        <begin position="685"/>
        <end position="705"/>
    </location>
</feature>
<evidence type="ECO:0000313" key="4">
    <source>
        <dbReference type="EMBL" id="MBC8561224.1"/>
    </source>
</evidence>
<dbReference type="SUPFAM" id="SSF82714">
    <property type="entry name" value="Multidrug efflux transporter AcrB TolC docking domain, DN and DC subdomains"/>
    <property type="match status" value="1"/>
</dbReference>
<keyword evidence="5" id="KW-1185">Reference proteome</keyword>
<evidence type="ECO:0000256" key="1">
    <source>
        <dbReference type="SAM" id="Coils"/>
    </source>
</evidence>
<dbReference type="Pfam" id="PF00873">
    <property type="entry name" value="ACR_tran"/>
    <property type="match status" value="2"/>
</dbReference>
<dbReference type="Gene3D" id="3.30.70.1430">
    <property type="entry name" value="Multidrug efflux transporter AcrB pore domain"/>
    <property type="match status" value="2"/>
</dbReference>
<keyword evidence="3" id="KW-0472">Membrane</keyword>
<feature type="transmembrane region" description="Helical" evidence="3">
    <location>
        <begin position="711"/>
        <end position="736"/>
    </location>
</feature>
<dbReference type="Gene3D" id="1.20.1640.10">
    <property type="entry name" value="Multidrug efflux transporter AcrB transmembrane domain"/>
    <property type="match status" value="3"/>
</dbReference>
<protein>
    <submittedName>
        <fullName evidence="4">Efflux RND transporter permease subunit</fullName>
    </submittedName>
</protein>
<feature type="transmembrane region" description="Helical" evidence="3">
    <location>
        <begin position="1232"/>
        <end position="1257"/>
    </location>
</feature>
<organism evidence="4 5">
    <name type="scientific">Jutongia huaianensis</name>
    <dbReference type="NCBI Taxonomy" id="2763668"/>
    <lineage>
        <taxon>Bacteria</taxon>
        <taxon>Bacillati</taxon>
        <taxon>Bacillota</taxon>
        <taxon>Clostridia</taxon>
        <taxon>Lachnospirales</taxon>
        <taxon>Lachnospiraceae</taxon>
        <taxon>Jutongia</taxon>
    </lineage>
</organism>
<name>A0ABR7MXV9_9FIRM</name>
<reference evidence="4 5" key="1">
    <citation type="submission" date="2020-08" db="EMBL/GenBank/DDBJ databases">
        <title>Genome public.</title>
        <authorList>
            <person name="Liu C."/>
            <person name="Sun Q."/>
        </authorList>
    </citation>
    <scope>NUCLEOTIDE SEQUENCE [LARGE SCALE GENOMIC DNA]</scope>
    <source>
        <strain evidence="4 5">NSJ-37</strain>
    </source>
</reference>
<keyword evidence="3" id="KW-1133">Transmembrane helix</keyword>
<evidence type="ECO:0000256" key="2">
    <source>
        <dbReference type="SAM" id="MobiDB-lite"/>
    </source>
</evidence>
<feature type="transmembrane region" description="Helical" evidence="3">
    <location>
        <begin position="796"/>
        <end position="815"/>
    </location>
</feature>
<feature type="region of interest" description="Disordered" evidence="2">
    <location>
        <begin position="215"/>
        <end position="242"/>
    </location>
</feature>
<dbReference type="PANTHER" id="PTHR32063:SF0">
    <property type="entry name" value="SWARMING MOTILITY PROTEIN SWRC"/>
    <property type="match status" value="1"/>
</dbReference>
<dbReference type="InterPro" id="IPR027463">
    <property type="entry name" value="AcrB_DN_DC_subdom"/>
</dbReference>
<feature type="transmembrane region" description="Helical" evidence="3">
    <location>
        <begin position="1309"/>
        <end position="1332"/>
    </location>
</feature>
<feature type="transmembrane region" description="Helical" evidence="3">
    <location>
        <begin position="1278"/>
        <end position="1297"/>
    </location>
</feature>
<dbReference type="PRINTS" id="PR00702">
    <property type="entry name" value="ACRIFLAVINRP"/>
</dbReference>
<feature type="transmembrane region" description="Helical" evidence="3">
    <location>
        <begin position="845"/>
        <end position="863"/>
    </location>
</feature>
<comment type="caution">
    <text evidence="4">The sequence shown here is derived from an EMBL/GenBank/DDBJ whole genome shotgun (WGS) entry which is preliminary data.</text>
</comment>
<dbReference type="SUPFAM" id="SSF82866">
    <property type="entry name" value="Multidrug efflux transporter AcrB transmembrane domain"/>
    <property type="match status" value="2"/>
</dbReference>
<gene>
    <name evidence="4" type="ORF">H8704_01020</name>
</gene>
<dbReference type="RefSeq" id="WP_249296953.1">
    <property type="nucleotide sequence ID" value="NZ_JACRSX010000001.1"/>
</dbReference>
<keyword evidence="1" id="KW-0175">Coiled coil</keyword>
<evidence type="ECO:0000256" key="3">
    <source>
        <dbReference type="SAM" id="Phobius"/>
    </source>
</evidence>
<dbReference type="Proteomes" id="UP000606193">
    <property type="component" value="Unassembled WGS sequence"/>
</dbReference>
<feature type="coiled-coil region" evidence="1">
    <location>
        <begin position="437"/>
        <end position="517"/>
    </location>
</feature>
<feature type="transmembrane region" description="Helical" evidence="3">
    <location>
        <begin position="659"/>
        <end position="678"/>
    </location>
</feature>
<dbReference type="Gene3D" id="3.30.70.1320">
    <property type="entry name" value="Multidrug efflux transporter AcrB pore domain like"/>
    <property type="match status" value="2"/>
</dbReference>
<dbReference type="EMBL" id="JACRSX010000001">
    <property type="protein sequence ID" value="MBC8561224.1"/>
    <property type="molecule type" value="Genomic_DNA"/>
</dbReference>
<feature type="transmembrane region" description="Helical" evidence="3">
    <location>
        <begin position="1206"/>
        <end position="1226"/>
    </location>
</feature>
<proteinExistence type="predicted"/>
<keyword evidence="3" id="KW-0812">Transmembrane</keyword>
<feature type="transmembrane region" description="Helical" evidence="3">
    <location>
        <begin position="756"/>
        <end position="776"/>
    </location>
</feature>